<reference evidence="3 4" key="2">
    <citation type="journal article" date="2016" name="Genome Announc.">
        <title>Complete Genome Sequence of a Strain of Azospirillum thiophilum Isolated from a Sulfide Spring.</title>
        <authorList>
            <person name="Fomenkov A."/>
            <person name="Vincze T."/>
            <person name="Grabovich M."/>
            <person name="Anton B.P."/>
            <person name="Dubinina G."/>
            <person name="Orlova M."/>
            <person name="Belousova E."/>
            <person name="Roberts R.J."/>
        </authorList>
    </citation>
    <scope>NUCLEOTIDE SEQUENCE [LARGE SCALE GENOMIC DNA]</scope>
    <source>
        <strain evidence="3 4">BV-S</strain>
    </source>
</reference>
<gene>
    <name evidence="3" type="ORF">AL072_22915</name>
</gene>
<dbReference type="InterPro" id="IPR010982">
    <property type="entry name" value="Lambda_DNA-bd_dom_sf"/>
</dbReference>
<organism evidence="3 4">
    <name type="scientific">Azospirillum thiophilum</name>
    <dbReference type="NCBI Taxonomy" id="528244"/>
    <lineage>
        <taxon>Bacteria</taxon>
        <taxon>Pseudomonadati</taxon>
        <taxon>Pseudomonadota</taxon>
        <taxon>Alphaproteobacteria</taxon>
        <taxon>Rhodospirillales</taxon>
        <taxon>Azospirillaceae</taxon>
        <taxon>Azospirillum</taxon>
    </lineage>
</organism>
<keyword evidence="4" id="KW-1185">Reference proteome</keyword>
<evidence type="ECO:0000256" key="1">
    <source>
        <dbReference type="ARBA" id="ARBA00023125"/>
    </source>
</evidence>
<dbReference type="Pfam" id="PF01381">
    <property type="entry name" value="HTH_3"/>
    <property type="match status" value="1"/>
</dbReference>
<dbReference type="Proteomes" id="UP000069935">
    <property type="component" value="Chromosome 3"/>
</dbReference>
<proteinExistence type="predicted"/>
<reference evidence="4" key="1">
    <citation type="submission" date="2015-12" db="EMBL/GenBank/DDBJ databases">
        <title>Complete Genome Sequence of Azospirillum thiophilum BV-S.</title>
        <authorList>
            <person name="Fomenkov A."/>
            <person name="Vincze T."/>
            <person name="Grabovich M."/>
            <person name="Dubinina G."/>
            <person name="Orlova M."/>
            <person name="Belousova E."/>
            <person name="Roberts R.J."/>
        </authorList>
    </citation>
    <scope>NUCLEOTIDE SEQUENCE [LARGE SCALE GENOMIC DNA]</scope>
    <source>
        <strain evidence="4">BV-S</strain>
    </source>
</reference>
<keyword evidence="1" id="KW-0238">DNA-binding</keyword>
<dbReference type="GO" id="GO:0003677">
    <property type="term" value="F:DNA binding"/>
    <property type="evidence" value="ECO:0007669"/>
    <property type="project" value="UniProtKB-KW"/>
</dbReference>
<evidence type="ECO:0000259" key="2">
    <source>
        <dbReference type="PROSITE" id="PS50943"/>
    </source>
</evidence>
<dbReference type="AlphaFoldDB" id="A0AAC8ZVS7"/>
<protein>
    <recommendedName>
        <fullName evidence="2">HTH cro/C1-type domain-containing protein</fullName>
    </recommendedName>
</protein>
<dbReference type="EMBL" id="CP012403">
    <property type="protein sequence ID" value="ALG73912.1"/>
    <property type="molecule type" value="Genomic_DNA"/>
</dbReference>
<evidence type="ECO:0000313" key="4">
    <source>
        <dbReference type="Proteomes" id="UP000069935"/>
    </source>
</evidence>
<feature type="domain" description="HTH cro/C1-type" evidence="2">
    <location>
        <begin position="26"/>
        <end position="73"/>
    </location>
</feature>
<accession>A0AAC8ZVS7</accession>
<name>A0AAC8ZVS7_9PROT</name>
<dbReference type="InterPro" id="IPR013430">
    <property type="entry name" value="Toxin_antidote_HigA"/>
</dbReference>
<sequence>MTDPAGEPVGPVHPGDILKHDFLDPLGLSVYALANALGVARTRLNDIVLGRRAVTAETALRLARYFGTSPGFWMTLQAQYELEVAKRDLGTRVESEVHPRAA</sequence>
<dbReference type="SUPFAM" id="SSF47413">
    <property type="entry name" value="lambda repressor-like DNA-binding domains"/>
    <property type="match status" value="1"/>
</dbReference>
<dbReference type="Gene3D" id="1.10.260.40">
    <property type="entry name" value="lambda repressor-like DNA-binding domains"/>
    <property type="match status" value="1"/>
</dbReference>
<evidence type="ECO:0000313" key="3">
    <source>
        <dbReference type="EMBL" id="ALG73912.1"/>
    </source>
</evidence>
<dbReference type="KEGG" id="ati:AL072_22915"/>
<dbReference type="PROSITE" id="PS50943">
    <property type="entry name" value="HTH_CROC1"/>
    <property type="match status" value="1"/>
</dbReference>
<dbReference type="PANTHER" id="PTHR36924:SF1">
    <property type="entry name" value="ANTITOXIN HIGA-1"/>
    <property type="match status" value="1"/>
</dbReference>
<dbReference type="CDD" id="cd00093">
    <property type="entry name" value="HTH_XRE"/>
    <property type="match status" value="1"/>
</dbReference>
<dbReference type="PANTHER" id="PTHR36924">
    <property type="entry name" value="ANTITOXIN HIGA-1"/>
    <property type="match status" value="1"/>
</dbReference>
<dbReference type="NCBIfam" id="TIGR02607">
    <property type="entry name" value="antidote_HigA"/>
    <property type="match status" value="1"/>
</dbReference>
<dbReference type="SMART" id="SM00530">
    <property type="entry name" value="HTH_XRE"/>
    <property type="match status" value="1"/>
</dbReference>
<dbReference type="InterPro" id="IPR001387">
    <property type="entry name" value="Cro/C1-type_HTH"/>
</dbReference>